<feature type="transmembrane region" description="Helical" evidence="4">
    <location>
        <begin position="36"/>
        <end position="53"/>
    </location>
</feature>
<feature type="transmembrane region" description="Helical" evidence="4">
    <location>
        <begin position="6"/>
        <end position="24"/>
    </location>
</feature>
<dbReference type="PANTHER" id="PTHR24421:SF63">
    <property type="entry name" value="SENSOR HISTIDINE KINASE DESK"/>
    <property type="match status" value="1"/>
</dbReference>
<dbReference type="Pfam" id="PF07730">
    <property type="entry name" value="HisKA_3"/>
    <property type="match status" value="1"/>
</dbReference>
<keyword evidence="3" id="KW-0902">Two-component regulatory system</keyword>
<dbReference type="AlphaFoldDB" id="A0A6H9XIT0"/>
<dbReference type="SUPFAM" id="SSF55874">
    <property type="entry name" value="ATPase domain of HSP90 chaperone/DNA topoisomerase II/histidine kinase"/>
    <property type="match status" value="1"/>
</dbReference>
<feature type="transmembrane region" description="Helical" evidence="4">
    <location>
        <begin position="97"/>
        <end position="124"/>
    </location>
</feature>
<dbReference type="InterPro" id="IPR050482">
    <property type="entry name" value="Sensor_HK_TwoCompSys"/>
</dbReference>
<evidence type="ECO:0000313" key="7">
    <source>
        <dbReference type="EMBL" id="SPW33957.1"/>
    </source>
</evidence>
<evidence type="ECO:0000256" key="2">
    <source>
        <dbReference type="ARBA" id="ARBA00022777"/>
    </source>
</evidence>
<proteinExistence type="predicted"/>
<evidence type="ECO:0000256" key="3">
    <source>
        <dbReference type="ARBA" id="ARBA00023012"/>
    </source>
</evidence>
<keyword evidence="4" id="KW-1133">Transmembrane helix</keyword>
<keyword evidence="4" id="KW-0472">Membrane</keyword>
<evidence type="ECO:0000313" key="8">
    <source>
        <dbReference type="Proteomes" id="UP000249886"/>
    </source>
</evidence>
<dbReference type="EMBL" id="UARK01000035">
    <property type="protein sequence ID" value="SPW33957.1"/>
    <property type="molecule type" value="Genomic_DNA"/>
</dbReference>
<feature type="domain" description="Histidine kinase/HSP90-like ATPase" evidence="5">
    <location>
        <begin position="272"/>
        <end position="347"/>
    </location>
</feature>
<dbReference type="Proteomes" id="UP000249886">
    <property type="component" value="Unassembled WGS sequence"/>
</dbReference>
<evidence type="ECO:0000259" key="6">
    <source>
        <dbReference type="Pfam" id="PF07730"/>
    </source>
</evidence>
<feature type="domain" description="Signal transduction histidine kinase subgroup 3 dimerisation and phosphoacceptor" evidence="6">
    <location>
        <begin position="174"/>
        <end position="236"/>
    </location>
</feature>
<name>A0A6H9XIT0_9CORY</name>
<evidence type="ECO:0000256" key="1">
    <source>
        <dbReference type="ARBA" id="ARBA00022679"/>
    </source>
</evidence>
<evidence type="ECO:0000256" key="4">
    <source>
        <dbReference type="SAM" id="Phobius"/>
    </source>
</evidence>
<dbReference type="GO" id="GO:0046983">
    <property type="term" value="F:protein dimerization activity"/>
    <property type="evidence" value="ECO:0007669"/>
    <property type="project" value="InterPro"/>
</dbReference>
<evidence type="ECO:0000259" key="5">
    <source>
        <dbReference type="Pfam" id="PF02518"/>
    </source>
</evidence>
<dbReference type="InterPro" id="IPR003594">
    <property type="entry name" value="HATPase_dom"/>
</dbReference>
<dbReference type="Gene3D" id="1.20.5.1930">
    <property type="match status" value="1"/>
</dbReference>
<dbReference type="GO" id="GO:0000155">
    <property type="term" value="F:phosphorelay sensor kinase activity"/>
    <property type="evidence" value="ECO:0007669"/>
    <property type="project" value="InterPro"/>
</dbReference>
<accession>A0A6H9XIT0</accession>
<reference evidence="7 8" key="1">
    <citation type="submission" date="2018-06" db="EMBL/GenBank/DDBJ databases">
        <authorList>
            <consortium name="Pathogen Informatics"/>
            <person name="Doyle S."/>
        </authorList>
    </citation>
    <scope>NUCLEOTIDE SEQUENCE [LARGE SCALE GENOMIC DNA]</scope>
    <source>
        <strain evidence="7 8">NCTC10254</strain>
    </source>
</reference>
<dbReference type="CDD" id="cd16917">
    <property type="entry name" value="HATPase_UhpB-NarQ-NarX-like"/>
    <property type="match status" value="1"/>
</dbReference>
<dbReference type="Pfam" id="PF02518">
    <property type="entry name" value="HATPase_c"/>
    <property type="match status" value="1"/>
</dbReference>
<dbReference type="RefSeq" id="WP_005526142.1">
    <property type="nucleotide sequence ID" value="NZ_CP050134.2"/>
</dbReference>
<dbReference type="GO" id="GO:0016020">
    <property type="term" value="C:membrane"/>
    <property type="evidence" value="ECO:0007669"/>
    <property type="project" value="InterPro"/>
</dbReference>
<gene>
    <name evidence="7" type="primary">tcsS2</name>
    <name evidence="7" type="ORF">NCTC10254_02495</name>
</gene>
<keyword evidence="2 7" id="KW-0418">Kinase</keyword>
<dbReference type="InterPro" id="IPR036890">
    <property type="entry name" value="HATPase_C_sf"/>
</dbReference>
<dbReference type="InterPro" id="IPR011712">
    <property type="entry name" value="Sig_transdc_His_kin_sub3_dim/P"/>
</dbReference>
<keyword evidence="1 7" id="KW-0808">Transferase</keyword>
<sequence>MQRHSTALMFTVVWLFWCAITLINLPNHQERMMPSLFVWALICIVHCVFHQSFSYLDTTPVIPPRYLLILLTIQVGFGIALWALIHDYAIRALVPYLAHLLVFCVARLWVSLVSGSAIIGAGIMLSLLIDEATHKATIMDLVDCFLFILASRLLLEFDNRRRQAKELRQRKHDRDRIAHDVHELLGESLSTIIRTARSIEATTTDDSLKQQTTEIMGISQQAMQELHYTVAQLRSRTVEEEIEAATQALEAAGITAVIHRDGTLTHQEFSWVLREIVTNVIRHSHATRCVINIGNNHLIVHDNGVGIGTHKRGNGITGVTERVTQAGGTINFNHANGTKVTAVLPATTHIR</sequence>
<keyword evidence="4" id="KW-0812">Transmembrane</keyword>
<feature type="transmembrane region" description="Helical" evidence="4">
    <location>
        <begin position="136"/>
        <end position="155"/>
    </location>
</feature>
<dbReference type="EC" id="2.7.13.3" evidence="7"/>
<dbReference type="GeneID" id="84574471"/>
<feature type="transmembrane region" description="Helical" evidence="4">
    <location>
        <begin position="65"/>
        <end position="85"/>
    </location>
</feature>
<dbReference type="Gene3D" id="3.30.565.10">
    <property type="entry name" value="Histidine kinase-like ATPase, C-terminal domain"/>
    <property type="match status" value="1"/>
</dbReference>
<dbReference type="PANTHER" id="PTHR24421">
    <property type="entry name" value="NITRATE/NITRITE SENSOR PROTEIN NARX-RELATED"/>
    <property type="match status" value="1"/>
</dbReference>
<protein>
    <submittedName>
        <fullName evidence="7">Two-component system sensor kinase TcsS2</fullName>
        <ecNumber evidence="7">2.7.13.3</ecNumber>
    </submittedName>
</protein>
<comment type="caution">
    <text evidence="7">The sequence shown here is derived from an EMBL/GenBank/DDBJ whole genome shotgun (WGS) entry which is preliminary data.</text>
</comment>
<organism evidence="7 8">
    <name type="scientific">Corynebacterium matruchotii</name>
    <dbReference type="NCBI Taxonomy" id="43768"/>
    <lineage>
        <taxon>Bacteria</taxon>
        <taxon>Bacillati</taxon>
        <taxon>Actinomycetota</taxon>
        <taxon>Actinomycetes</taxon>
        <taxon>Mycobacteriales</taxon>
        <taxon>Corynebacteriaceae</taxon>
        <taxon>Corynebacterium</taxon>
    </lineage>
</organism>